<feature type="region of interest" description="Disordered" evidence="4">
    <location>
        <begin position="38"/>
        <end position="159"/>
    </location>
</feature>
<evidence type="ECO:0000313" key="7">
    <source>
        <dbReference type="RefSeq" id="XP_052749827.1"/>
    </source>
</evidence>
<dbReference type="InterPro" id="IPR000504">
    <property type="entry name" value="RRM_dom"/>
</dbReference>
<dbReference type="PANTHER" id="PTHR16001">
    <property type="entry name" value="ECTO-NOX DISULFIDE-THIOL EXCHANGER"/>
    <property type="match status" value="1"/>
</dbReference>
<name>A0ABM3MEI1_GALME</name>
<gene>
    <name evidence="7" type="primary">LOC113512001</name>
</gene>
<evidence type="ECO:0000256" key="1">
    <source>
        <dbReference type="ARBA" id="ARBA00022884"/>
    </source>
</evidence>
<dbReference type="RefSeq" id="XP_052749827.1">
    <property type="nucleotide sequence ID" value="XM_052893867.1"/>
</dbReference>
<dbReference type="Gene3D" id="3.30.70.330">
    <property type="match status" value="1"/>
</dbReference>
<reference evidence="7" key="1">
    <citation type="submission" date="2025-08" db="UniProtKB">
        <authorList>
            <consortium name="RefSeq"/>
        </authorList>
    </citation>
    <scope>IDENTIFICATION</scope>
    <source>
        <tissue evidence="7">Whole larvae</tissue>
    </source>
</reference>
<dbReference type="SUPFAM" id="SSF54928">
    <property type="entry name" value="RNA-binding domain, RBD"/>
    <property type="match status" value="1"/>
</dbReference>
<feature type="compositionally biased region" description="Basic and acidic residues" evidence="4">
    <location>
        <begin position="121"/>
        <end position="138"/>
    </location>
</feature>
<dbReference type="Proteomes" id="UP001652740">
    <property type="component" value="Unplaced"/>
</dbReference>
<feature type="compositionally biased region" description="Low complexity" evidence="4">
    <location>
        <begin position="571"/>
        <end position="592"/>
    </location>
</feature>
<evidence type="ECO:0000313" key="6">
    <source>
        <dbReference type="Proteomes" id="UP001652740"/>
    </source>
</evidence>
<feature type="compositionally biased region" description="Polar residues" evidence="4">
    <location>
        <begin position="38"/>
        <end position="50"/>
    </location>
</feature>
<feature type="region of interest" description="Disordered" evidence="4">
    <location>
        <begin position="556"/>
        <end position="608"/>
    </location>
</feature>
<feature type="coiled-coil region" evidence="3">
    <location>
        <begin position="505"/>
        <end position="539"/>
    </location>
</feature>
<evidence type="ECO:0000256" key="3">
    <source>
        <dbReference type="SAM" id="Coils"/>
    </source>
</evidence>
<dbReference type="InterPro" id="IPR012677">
    <property type="entry name" value="Nucleotide-bd_a/b_plait_sf"/>
</dbReference>
<evidence type="ECO:0000256" key="4">
    <source>
        <dbReference type="SAM" id="MobiDB-lite"/>
    </source>
</evidence>
<evidence type="ECO:0000256" key="2">
    <source>
        <dbReference type="PROSITE-ProRule" id="PRU00176"/>
    </source>
</evidence>
<protein>
    <submittedName>
        <fullName evidence="7">Ecto-NOX disulfide-thiol exchanger 2-like</fullName>
    </submittedName>
</protein>
<sequence>MNSWPNEYGMMNQYGMIMPNMMPQMAPQVCMMPDVSNQTENTNVTTNPDSSVPLIGPVLPEGFVSSNSKDNEEEQSQGLPSESVNNGSDARSRRGIDRSSRNDRRERDRDRGRSSRRSRSHDRDRDRNSRRDRTDRKDRNRHRSSKWDDNDTSSQGLNQITPASDLSQMMMQGMIPYNNMMSQSTMDMSMQSMPGVISGMNMMPNMMEHNMVMMQQQMLSASQLIPLSNGSLLLPIPGVIIPPRREKPAGCRTIFVGGLQPDVTEDTVREIFQRFGDISDIKIHKHGVCHVRFEKAESVEQAFFISGYRLKFNHQVDNEATTIFVDYALNREDQMENERNKYKGALTPARIEVFNPVTLTSIVEKIKSDDQFAKAAPTLIGWLERGECNKRNANSFYSMIQASNNQIRRLFNEKMQLDEEFQNLKSTIKDKFSHVLVQFEQVVRIMAAAKHQRVSDHFSKQQRRSIDMWLKITEEVENMKDEFNLYFDDEEIEKVGKNVVSLEKYEQLKAENESLVFELEGYKNEAHLAKDEAERKFEKFKAHFIAQQALQNKQAVYPPLPPPTIPSHILQSTSSNSNSTVNQPPSSTSNTTCKPLPPPPTPDDMISSTRPGLPACEVKLISMLTAFLMAHPLGATLDYIVSYLKSMLPYVNHVIVHETLQRYPDVFSCNTSGIGTSIEQKWTFVTFDIIKKEK</sequence>
<organism evidence="6 7">
    <name type="scientific">Galleria mellonella</name>
    <name type="common">Greater wax moth</name>
    <dbReference type="NCBI Taxonomy" id="7137"/>
    <lineage>
        <taxon>Eukaryota</taxon>
        <taxon>Metazoa</taxon>
        <taxon>Ecdysozoa</taxon>
        <taxon>Arthropoda</taxon>
        <taxon>Hexapoda</taxon>
        <taxon>Insecta</taxon>
        <taxon>Pterygota</taxon>
        <taxon>Neoptera</taxon>
        <taxon>Endopterygota</taxon>
        <taxon>Lepidoptera</taxon>
        <taxon>Glossata</taxon>
        <taxon>Ditrysia</taxon>
        <taxon>Pyraloidea</taxon>
        <taxon>Pyralidae</taxon>
        <taxon>Galleriinae</taxon>
        <taxon>Galleria</taxon>
    </lineage>
</organism>
<dbReference type="GeneID" id="113512001"/>
<keyword evidence="3" id="KW-0175">Coiled coil</keyword>
<accession>A0ABM3MEI1</accession>
<dbReference type="PANTHER" id="PTHR16001:SF4">
    <property type="entry name" value="ECTO-NOX DISULFIDE-THIOL EXCHANGER 1-LIKE PROTEIN"/>
    <property type="match status" value="1"/>
</dbReference>
<dbReference type="InterPro" id="IPR035979">
    <property type="entry name" value="RBD_domain_sf"/>
</dbReference>
<keyword evidence="1 2" id="KW-0694">RNA-binding</keyword>
<proteinExistence type="predicted"/>
<feature type="compositionally biased region" description="Polar residues" evidence="4">
    <location>
        <begin position="76"/>
        <end position="89"/>
    </location>
</feature>
<keyword evidence="6" id="KW-1185">Reference proteome</keyword>
<dbReference type="SMART" id="SM00360">
    <property type="entry name" value="RRM"/>
    <property type="match status" value="1"/>
</dbReference>
<evidence type="ECO:0000259" key="5">
    <source>
        <dbReference type="PROSITE" id="PS50102"/>
    </source>
</evidence>
<dbReference type="InterPro" id="IPR038876">
    <property type="entry name" value="ENOX"/>
</dbReference>
<dbReference type="Pfam" id="PF00076">
    <property type="entry name" value="RRM_1"/>
    <property type="match status" value="1"/>
</dbReference>
<feature type="compositionally biased region" description="Basic and acidic residues" evidence="4">
    <location>
        <begin position="90"/>
        <end position="113"/>
    </location>
</feature>
<dbReference type="PROSITE" id="PS50102">
    <property type="entry name" value="RRM"/>
    <property type="match status" value="1"/>
</dbReference>
<feature type="domain" description="RRM" evidence="5">
    <location>
        <begin position="252"/>
        <end position="330"/>
    </location>
</feature>
<feature type="coiled-coil region" evidence="3">
    <location>
        <begin position="400"/>
        <end position="427"/>
    </location>
</feature>